<sequence length="249" mass="29063">MGIVTYNSNQYGFTSTSRSLVSVIIPVYNHEEFVGQAIQSVLSQNYNPIEILVVDDGSTDNTRKIVQSFGSHIRYIYKNNGGTSSALNVGIKSARGNYICWLSSDDLFLQTKVQKQIRMFQIHSGLGMIYTDWYETDENANITKLYRSPELLTRREAALTLLKGNCINGSTIMVKAECFKKVGYFKENYIQAHDHEMWLRLCRYYRFGHIHEPLLLYRRHHKNLSLQPDPDHERHHFEMYQEAKAFFRF</sequence>
<dbReference type="Gene3D" id="3.90.550.10">
    <property type="entry name" value="Spore Coat Polysaccharide Biosynthesis Protein SpsA, Chain A"/>
    <property type="match status" value="1"/>
</dbReference>
<protein>
    <submittedName>
        <fullName evidence="2">Glycosyl transferase family 2</fullName>
    </submittedName>
</protein>
<dbReference type="PANTHER" id="PTHR22916">
    <property type="entry name" value="GLYCOSYLTRANSFERASE"/>
    <property type="match status" value="1"/>
</dbReference>
<name>A0A4R1R470_HYDET</name>
<dbReference type="Proteomes" id="UP000295008">
    <property type="component" value="Unassembled WGS sequence"/>
</dbReference>
<organism evidence="2 3">
    <name type="scientific">Hydrogenispora ethanolica</name>
    <dbReference type="NCBI Taxonomy" id="1082276"/>
    <lineage>
        <taxon>Bacteria</taxon>
        <taxon>Bacillati</taxon>
        <taxon>Bacillota</taxon>
        <taxon>Hydrogenispora</taxon>
    </lineage>
</organism>
<gene>
    <name evidence="2" type="ORF">EDC14_103634</name>
</gene>
<dbReference type="GO" id="GO:0016758">
    <property type="term" value="F:hexosyltransferase activity"/>
    <property type="evidence" value="ECO:0007669"/>
    <property type="project" value="UniProtKB-ARBA"/>
</dbReference>
<feature type="domain" description="Glycosyltransferase 2-like" evidence="1">
    <location>
        <begin position="22"/>
        <end position="181"/>
    </location>
</feature>
<dbReference type="AlphaFoldDB" id="A0A4R1R470"/>
<dbReference type="Pfam" id="PF00535">
    <property type="entry name" value="Glycos_transf_2"/>
    <property type="match status" value="1"/>
</dbReference>
<dbReference type="SUPFAM" id="SSF53448">
    <property type="entry name" value="Nucleotide-diphospho-sugar transferases"/>
    <property type="match status" value="1"/>
</dbReference>
<comment type="caution">
    <text evidence="2">The sequence shown here is derived from an EMBL/GenBank/DDBJ whole genome shotgun (WGS) entry which is preliminary data.</text>
</comment>
<dbReference type="InterPro" id="IPR029044">
    <property type="entry name" value="Nucleotide-diphossugar_trans"/>
</dbReference>
<evidence type="ECO:0000259" key="1">
    <source>
        <dbReference type="Pfam" id="PF00535"/>
    </source>
</evidence>
<dbReference type="OrthoDB" id="9785185at2"/>
<reference evidence="2 3" key="1">
    <citation type="submission" date="2019-03" db="EMBL/GenBank/DDBJ databases">
        <title>Genomic Encyclopedia of Type Strains, Phase IV (KMG-IV): sequencing the most valuable type-strain genomes for metagenomic binning, comparative biology and taxonomic classification.</title>
        <authorList>
            <person name="Goeker M."/>
        </authorList>
    </citation>
    <scope>NUCLEOTIDE SEQUENCE [LARGE SCALE GENOMIC DNA]</scope>
    <source>
        <strain evidence="2 3">LX-B</strain>
    </source>
</reference>
<dbReference type="EMBL" id="SLUN01000036">
    <property type="protein sequence ID" value="TCL60281.1"/>
    <property type="molecule type" value="Genomic_DNA"/>
</dbReference>
<dbReference type="InterPro" id="IPR001173">
    <property type="entry name" value="Glyco_trans_2-like"/>
</dbReference>
<proteinExistence type="predicted"/>
<keyword evidence="2" id="KW-0808">Transferase</keyword>
<dbReference type="RefSeq" id="WP_132016399.1">
    <property type="nucleotide sequence ID" value="NZ_SLUN01000036.1"/>
</dbReference>
<keyword evidence="3" id="KW-1185">Reference proteome</keyword>
<accession>A0A4R1R470</accession>
<dbReference type="PANTHER" id="PTHR22916:SF3">
    <property type="entry name" value="UDP-GLCNAC:BETAGAL BETA-1,3-N-ACETYLGLUCOSAMINYLTRANSFERASE-LIKE PROTEIN 1"/>
    <property type="match status" value="1"/>
</dbReference>
<evidence type="ECO:0000313" key="3">
    <source>
        <dbReference type="Proteomes" id="UP000295008"/>
    </source>
</evidence>
<evidence type="ECO:0000313" key="2">
    <source>
        <dbReference type="EMBL" id="TCL60281.1"/>
    </source>
</evidence>